<evidence type="ECO:0000313" key="1">
    <source>
        <dbReference type="EMBL" id="KII73322.1"/>
    </source>
</evidence>
<reference evidence="1 2" key="1">
    <citation type="journal article" date="2014" name="Genome Biol. Evol.">
        <title>The genome of the myxosporean Thelohanellus kitauei shows adaptations to nutrient acquisition within its fish host.</title>
        <authorList>
            <person name="Yang Y."/>
            <person name="Xiong J."/>
            <person name="Zhou Z."/>
            <person name="Huo F."/>
            <person name="Miao W."/>
            <person name="Ran C."/>
            <person name="Liu Y."/>
            <person name="Zhang J."/>
            <person name="Feng J."/>
            <person name="Wang M."/>
            <person name="Wang M."/>
            <person name="Wang L."/>
            <person name="Yao B."/>
        </authorList>
    </citation>
    <scope>NUCLEOTIDE SEQUENCE [LARGE SCALE GENOMIC DNA]</scope>
    <source>
        <strain evidence="1">Wuqing</strain>
    </source>
</reference>
<dbReference type="AlphaFoldDB" id="A0A0C2NH31"/>
<dbReference type="Proteomes" id="UP000031668">
    <property type="component" value="Unassembled WGS sequence"/>
</dbReference>
<name>A0A0C2NH31_THEKT</name>
<gene>
    <name evidence="1" type="ORF">RF11_04704</name>
</gene>
<proteinExistence type="predicted"/>
<accession>A0A0C2NH31</accession>
<sequence>MYLKNSNLFWLKYSKIFAYAYDIFSAGKKKDFFLIGSDFCLTHQEVFKPEPLNYCTDFTSTAIATVSTYGRDICQLGTLVQAVRVVLDSHPLNTNHYPQPTRATLPDHNPFAGKYHTVASFPSQYLIIRNFAGL</sequence>
<dbReference type="EMBL" id="JWZT01000886">
    <property type="protein sequence ID" value="KII73322.1"/>
    <property type="molecule type" value="Genomic_DNA"/>
</dbReference>
<keyword evidence="2" id="KW-1185">Reference proteome</keyword>
<protein>
    <submittedName>
        <fullName evidence="1">Uncharacterized protein</fullName>
    </submittedName>
</protein>
<organism evidence="1 2">
    <name type="scientific">Thelohanellus kitauei</name>
    <name type="common">Myxosporean</name>
    <dbReference type="NCBI Taxonomy" id="669202"/>
    <lineage>
        <taxon>Eukaryota</taxon>
        <taxon>Metazoa</taxon>
        <taxon>Cnidaria</taxon>
        <taxon>Myxozoa</taxon>
        <taxon>Myxosporea</taxon>
        <taxon>Bivalvulida</taxon>
        <taxon>Platysporina</taxon>
        <taxon>Myxobolidae</taxon>
        <taxon>Thelohanellus</taxon>
    </lineage>
</organism>
<comment type="caution">
    <text evidence="1">The sequence shown here is derived from an EMBL/GenBank/DDBJ whole genome shotgun (WGS) entry which is preliminary data.</text>
</comment>
<evidence type="ECO:0000313" key="2">
    <source>
        <dbReference type="Proteomes" id="UP000031668"/>
    </source>
</evidence>